<dbReference type="Proteomes" id="UP000229972">
    <property type="component" value="Unassembled WGS sequence"/>
</dbReference>
<organism evidence="2 3">
    <name type="scientific">Candidatus Falkowbacteria bacterium CG10_big_fil_rev_8_21_14_0_10_37_18</name>
    <dbReference type="NCBI Taxonomy" id="1974562"/>
    <lineage>
        <taxon>Bacteria</taxon>
        <taxon>Candidatus Falkowiibacteriota</taxon>
    </lineage>
</organism>
<name>A0A2H0V8P1_9BACT</name>
<dbReference type="EMBL" id="PFAL01000021">
    <property type="protein sequence ID" value="PIR95431.1"/>
    <property type="molecule type" value="Genomic_DNA"/>
</dbReference>
<reference evidence="3" key="1">
    <citation type="submission" date="2017-09" db="EMBL/GenBank/DDBJ databases">
        <title>Depth-based differentiation of microbial function through sediment-hosted aquifers and enrichment of novel symbionts in the deep terrestrial subsurface.</title>
        <authorList>
            <person name="Probst A.J."/>
            <person name="Ladd B."/>
            <person name="Jarett J.K."/>
            <person name="Geller-Mcgrath D.E."/>
            <person name="Sieber C.M.K."/>
            <person name="Emerson J.B."/>
            <person name="Anantharaman K."/>
            <person name="Thomas B.C."/>
            <person name="Malmstrom R."/>
            <person name="Stieglmeier M."/>
            <person name="Klingl A."/>
            <person name="Woyke T."/>
            <person name="Ryan C.M."/>
            <person name="Banfield J.F."/>
        </authorList>
    </citation>
    <scope>NUCLEOTIDE SEQUENCE [LARGE SCALE GENOMIC DNA]</scope>
</reference>
<accession>A0A2H0V8P1</accession>
<evidence type="ECO:0000313" key="2">
    <source>
        <dbReference type="EMBL" id="PIR95431.1"/>
    </source>
</evidence>
<dbReference type="SUPFAM" id="SSF53335">
    <property type="entry name" value="S-adenosyl-L-methionine-dependent methyltransferases"/>
    <property type="match status" value="1"/>
</dbReference>
<gene>
    <name evidence="2" type="ORF">COT93_02305</name>
</gene>
<feature type="domain" description="Methyltransferase type 11" evidence="1">
    <location>
        <begin position="34"/>
        <end position="127"/>
    </location>
</feature>
<dbReference type="AlphaFoldDB" id="A0A2H0V8P1"/>
<dbReference type="GO" id="GO:0008757">
    <property type="term" value="F:S-adenosylmethionine-dependent methyltransferase activity"/>
    <property type="evidence" value="ECO:0007669"/>
    <property type="project" value="InterPro"/>
</dbReference>
<dbReference type="InterPro" id="IPR029063">
    <property type="entry name" value="SAM-dependent_MTases_sf"/>
</dbReference>
<dbReference type="Pfam" id="PF08241">
    <property type="entry name" value="Methyltransf_11"/>
    <property type="match status" value="1"/>
</dbReference>
<evidence type="ECO:0000259" key="1">
    <source>
        <dbReference type="Pfam" id="PF08241"/>
    </source>
</evidence>
<proteinExistence type="predicted"/>
<dbReference type="Gene3D" id="3.40.50.150">
    <property type="entry name" value="Vaccinia Virus protein VP39"/>
    <property type="match status" value="1"/>
</dbReference>
<sequence>MFNWTGYINTTKNKLPRQLLVRALEYTKNREVALDLGAGALNESKYLLKSGFKKVIAVDNEEDSDLISEINHRAFSFENTTIEDYSFLNDYCDLINAQFVLPFVKKEKMDVVMRDIKNSLKKEGIFVGQFFGIKDSWNSLADVYVYTEEKVKNLLSGLDIIYFQEEEKDGRTAMDGEKHWHIFHFIAKKLI</sequence>
<protein>
    <recommendedName>
        <fullName evidence="1">Methyltransferase type 11 domain-containing protein</fullName>
    </recommendedName>
</protein>
<dbReference type="InterPro" id="IPR013216">
    <property type="entry name" value="Methyltransf_11"/>
</dbReference>
<comment type="caution">
    <text evidence="2">The sequence shown here is derived from an EMBL/GenBank/DDBJ whole genome shotgun (WGS) entry which is preliminary data.</text>
</comment>
<evidence type="ECO:0000313" key="3">
    <source>
        <dbReference type="Proteomes" id="UP000229972"/>
    </source>
</evidence>